<dbReference type="InterPro" id="IPR036875">
    <property type="entry name" value="Znf_CCHC_sf"/>
</dbReference>
<feature type="compositionally biased region" description="Basic and acidic residues" evidence="1">
    <location>
        <begin position="274"/>
        <end position="288"/>
    </location>
</feature>
<sequence>MSSTIKEFIHSFIHGKTYQQRNNSSVDNPGASILVNVAQEEEEDNHVLVMPPKPFKPYGSPPRFDLDEYKGSFVLWHQQWKIFLALSTIDIVLDDDERPAYKTNILISCLSKETLQAVMSMGLTDAEMGNHETVIQKLRERCNAGRNRHVWRQHFALSKQRANEAADNWLCDLRDLARMCEFTTDCCANCQPTRILGQIVYGVYDDEIRRKLREQGATLTLDRAIEILRVAEAASKQATNLKTGDAAAIQTLAKSAYKKNKTQRQSSTSSNRHPAKERQSNKQPKEDGKSDGCWNCGSQCHPRQQCPANGKECSKCAEIGHFARVCNAKKNGIPPQTGSITLQKPPAQHFMAYVNRLAIFLPRLLSR</sequence>
<feature type="region of interest" description="Disordered" evidence="1">
    <location>
        <begin position="256"/>
        <end position="288"/>
    </location>
</feature>
<reference evidence="3" key="1">
    <citation type="submission" date="2022-05" db="EMBL/GenBank/DDBJ databases">
        <title>A multi-omics perspective on studying reproductive biology in Daphnia sinensis.</title>
        <authorList>
            <person name="Jia J."/>
        </authorList>
    </citation>
    <scope>NUCLEOTIDE SEQUENCE</scope>
    <source>
        <strain evidence="3">WSL</strain>
    </source>
</reference>
<proteinExistence type="predicted"/>
<organism evidence="3 4">
    <name type="scientific">Daphnia sinensis</name>
    <dbReference type="NCBI Taxonomy" id="1820382"/>
    <lineage>
        <taxon>Eukaryota</taxon>
        <taxon>Metazoa</taxon>
        <taxon>Ecdysozoa</taxon>
        <taxon>Arthropoda</taxon>
        <taxon>Crustacea</taxon>
        <taxon>Branchiopoda</taxon>
        <taxon>Diplostraca</taxon>
        <taxon>Cladocera</taxon>
        <taxon>Anomopoda</taxon>
        <taxon>Daphniidae</taxon>
        <taxon>Daphnia</taxon>
        <taxon>Daphnia similis group</taxon>
    </lineage>
</organism>
<comment type="caution">
    <text evidence="3">The sequence shown here is derived from an EMBL/GenBank/DDBJ whole genome shotgun (WGS) entry which is preliminary data.</text>
</comment>
<evidence type="ECO:0000313" key="4">
    <source>
        <dbReference type="Proteomes" id="UP000820818"/>
    </source>
</evidence>
<feature type="domain" description="CCHC-type" evidence="2">
    <location>
        <begin position="292"/>
        <end position="308"/>
    </location>
</feature>
<feature type="compositionally biased region" description="Polar residues" evidence="1">
    <location>
        <begin position="263"/>
        <end position="272"/>
    </location>
</feature>
<dbReference type="GO" id="GO:0008270">
    <property type="term" value="F:zinc ion binding"/>
    <property type="evidence" value="ECO:0007669"/>
    <property type="project" value="InterPro"/>
</dbReference>
<dbReference type="InterPro" id="IPR001878">
    <property type="entry name" value="Znf_CCHC"/>
</dbReference>
<dbReference type="PANTHER" id="PTHR33198">
    <property type="entry name" value="ANK_REP_REGION DOMAIN-CONTAINING PROTEIN-RELATED"/>
    <property type="match status" value="1"/>
</dbReference>
<dbReference type="SUPFAM" id="SSF57756">
    <property type="entry name" value="Retrovirus zinc finger-like domains"/>
    <property type="match status" value="1"/>
</dbReference>
<protein>
    <recommendedName>
        <fullName evidence="2">CCHC-type domain-containing protein</fullName>
    </recommendedName>
</protein>
<feature type="domain" description="CCHC-type" evidence="2">
    <location>
        <begin position="312"/>
        <end position="328"/>
    </location>
</feature>
<name>A0AAD5KFS1_9CRUS</name>
<accession>A0AAD5KFS1</accession>
<dbReference type="GO" id="GO:0003676">
    <property type="term" value="F:nucleic acid binding"/>
    <property type="evidence" value="ECO:0007669"/>
    <property type="project" value="InterPro"/>
</dbReference>
<dbReference type="AlphaFoldDB" id="A0AAD5KFS1"/>
<evidence type="ECO:0000259" key="2">
    <source>
        <dbReference type="SMART" id="SM00343"/>
    </source>
</evidence>
<evidence type="ECO:0000256" key="1">
    <source>
        <dbReference type="SAM" id="MobiDB-lite"/>
    </source>
</evidence>
<evidence type="ECO:0000313" key="3">
    <source>
        <dbReference type="EMBL" id="KAI9550282.1"/>
    </source>
</evidence>
<gene>
    <name evidence="3" type="ORF">GHT06_004920</name>
</gene>
<dbReference type="Proteomes" id="UP000820818">
    <property type="component" value="Unassembled WGS sequence"/>
</dbReference>
<dbReference type="Gene3D" id="4.10.60.10">
    <property type="entry name" value="Zinc finger, CCHC-type"/>
    <property type="match status" value="1"/>
</dbReference>
<dbReference type="EMBL" id="WJBH02000164">
    <property type="protein sequence ID" value="KAI9550282.1"/>
    <property type="molecule type" value="Genomic_DNA"/>
</dbReference>
<dbReference type="SMART" id="SM00343">
    <property type="entry name" value="ZnF_C2HC"/>
    <property type="match status" value="2"/>
</dbReference>
<keyword evidence="4" id="KW-1185">Reference proteome</keyword>
<dbReference type="PANTHER" id="PTHR33198:SF21">
    <property type="entry name" value="RETROTRANSPOSON GAG DOMAIN-CONTAINING PROTEIN"/>
    <property type="match status" value="1"/>
</dbReference>